<feature type="compositionally biased region" description="Polar residues" evidence="1">
    <location>
        <begin position="33"/>
        <end position="59"/>
    </location>
</feature>
<feature type="compositionally biased region" description="Polar residues" evidence="1">
    <location>
        <begin position="67"/>
        <end position="80"/>
    </location>
</feature>
<feature type="region of interest" description="Disordered" evidence="1">
    <location>
        <begin position="281"/>
        <end position="303"/>
    </location>
</feature>
<gene>
    <name evidence="3" type="ORF">Rhopal_004754-T1</name>
</gene>
<evidence type="ECO:0000256" key="1">
    <source>
        <dbReference type="SAM" id="MobiDB-lite"/>
    </source>
</evidence>
<keyword evidence="2" id="KW-1133">Transmembrane helix</keyword>
<dbReference type="EMBL" id="BQKY01000009">
    <property type="protein sequence ID" value="GJN91731.1"/>
    <property type="molecule type" value="Genomic_DNA"/>
</dbReference>
<organism evidence="3 4">
    <name type="scientific">Rhodotorula paludigena</name>
    <dbReference type="NCBI Taxonomy" id="86838"/>
    <lineage>
        <taxon>Eukaryota</taxon>
        <taxon>Fungi</taxon>
        <taxon>Dikarya</taxon>
        <taxon>Basidiomycota</taxon>
        <taxon>Pucciniomycotina</taxon>
        <taxon>Microbotryomycetes</taxon>
        <taxon>Sporidiobolales</taxon>
        <taxon>Sporidiobolaceae</taxon>
        <taxon>Rhodotorula</taxon>
    </lineage>
</organism>
<dbReference type="Proteomes" id="UP001342314">
    <property type="component" value="Unassembled WGS sequence"/>
</dbReference>
<evidence type="ECO:0000313" key="3">
    <source>
        <dbReference type="EMBL" id="GJN91731.1"/>
    </source>
</evidence>
<accession>A0AAV5GGP1</accession>
<feature type="region of interest" description="Disordered" evidence="1">
    <location>
        <begin position="1"/>
        <end position="92"/>
    </location>
</feature>
<reference evidence="3 4" key="1">
    <citation type="submission" date="2021-12" db="EMBL/GenBank/DDBJ databases">
        <title>High titer production of polyol ester of fatty acids by Rhodotorula paludigena BS15 towards product separation-free biomass refinery.</title>
        <authorList>
            <person name="Mano J."/>
            <person name="Ono H."/>
            <person name="Tanaka T."/>
            <person name="Naito K."/>
            <person name="Sushida H."/>
            <person name="Ike M."/>
            <person name="Tokuyasu K."/>
            <person name="Kitaoka M."/>
        </authorList>
    </citation>
    <scope>NUCLEOTIDE SEQUENCE [LARGE SCALE GENOMIC DNA]</scope>
    <source>
        <strain evidence="3 4">BS15</strain>
    </source>
</reference>
<feature type="compositionally biased region" description="Low complexity" evidence="1">
    <location>
        <begin position="161"/>
        <end position="176"/>
    </location>
</feature>
<feature type="transmembrane region" description="Helical" evidence="2">
    <location>
        <begin position="207"/>
        <end position="227"/>
    </location>
</feature>
<feature type="region of interest" description="Disordered" evidence="1">
    <location>
        <begin position="155"/>
        <end position="199"/>
    </location>
</feature>
<evidence type="ECO:0008006" key="5">
    <source>
        <dbReference type="Google" id="ProtNLM"/>
    </source>
</evidence>
<keyword evidence="2" id="KW-0812">Transmembrane</keyword>
<protein>
    <recommendedName>
        <fullName evidence="5">Proteophosphoglycan ppg4</fullName>
    </recommendedName>
</protein>
<evidence type="ECO:0000313" key="4">
    <source>
        <dbReference type="Proteomes" id="UP001342314"/>
    </source>
</evidence>
<evidence type="ECO:0000256" key="2">
    <source>
        <dbReference type="SAM" id="Phobius"/>
    </source>
</evidence>
<keyword evidence="4" id="KW-1185">Reference proteome</keyword>
<proteinExistence type="predicted"/>
<sequence>MPVHTHSGGVATDSSSDRPTGEASEAGHALASEGSSTGTFEATFEWSSASLQQSAPTQWRSDDAGTATPSASGLVTSSRTAHAGGPSSSPSFTLWSSATSIVAVERLTTYASSASVERSATKTTVESVSSEINASAASTHAVPALSVSSVTRSLDKGDAVSSPTAPPSSSTASFASHEAFSPSASLPGSTDSASSSSSSSALSPGDIGAIVGGIVAFVGLALLVFFVHRRRRRENKRNVYSGVDAAAVDDPFRPEMREALGGSAGYARSASYSSSTQDSAAWDAQSTLRDAPAASELGHSGADDDRRSLLRAAKGCIWGQSLSQ</sequence>
<feature type="region of interest" description="Disordered" evidence="1">
    <location>
        <begin position="112"/>
        <end position="140"/>
    </location>
</feature>
<feature type="compositionally biased region" description="Polar residues" evidence="1">
    <location>
        <begin position="112"/>
        <end position="138"/>
    </location>
</feature>
<comment type="caution">
    <text evidence="3">The sequence shown here is derived from an EMBL/GenBank/DDBJ whole genome shotgun (WGS) entry which is preliminary data.</text>
</comment>
<name>A0AAV5GGP1_9BASI</name>
<keyword evidence="2" id="KW-0472">Membrane</keyword>
<feature type="compositionally biased region" description="Low complexity" evidence="1">
    <location>
        <begin position="183"/>
        <end position="199"/>
    </location>
</feature>
<dbReference type="AlphaFoldDB" id="A0AAV5GGP1"/>